<dbReference type="EMBL" id="JANQDX010000019">
    <property type="protein sequence ID" value="KAL0904029.1"/>
    <property type="molecule type" value="Genomic_DNA"/>
</dbReference>
<sequence>MPTSYCVHDGFSTSACEKVVVFSIMLLTLFMDRSLYVLSVPYCHLRACHCTCNNSSAITSKYSHSPCAALRMFARGFIVCRQVDVLLCKLTLTAGELHSSLILPTQTDWEIVAFRAYSMS</sequence>
<name>A0ABD0TWD5_DENTH</name>
<reference evidence="1 2" key="1">
    <citation type="journal article" date="2024" name="Plant Biotechnol. J.">
        <title>Dendrobium thyrsiflorum genome and its molecular insights into genes involved in important horticultural traits.</title>
        <authorList>
            <person name="Chen B."/>
            <person name="Wang J.Y."/>
            <person name="Zheng P.J."/>
            <person name="Li K.L."/>
            <person name="Liang Y.M."/>
            <person name="Chen X.F."/>
            <person name="Zhang C."/>
            <person name="Zhao X."/>
            <person name="He X."/>
            <person name="Zhang G.Q."/>
            <person name="Liu Z.J."/>
            <person name="Xu Q."/>
        </authorList>
    </citation>
    <scope>NUCLEOTIDE SEQUENCE [LARGE SCALE GENOMIC DNA]</scope>
    <source>
        <strain evidence="1">GZMU011</strain>
    </source>
</reference>
<gene>
    <name evidence="1" type="ORF">M5K25_026100</name>
</gene>
<keyword evidence="2" id="KW-1185">Reference proteome</keyword>
<protein>
    <submittedName>
        <fullName evidence="1">Uncharacterized protein</fullName>
    </submittedName>
</protein>
<evidence type="ECO:0000313" key="1">
    <source>
        <dbReference type="EMBL" id="KAL0904029.1"/>
    </source>
</evidence>
<proteinExistence type="predicted"/>
<dbReference type="AlphaFoldDB" id="A0ABD0TWD5"/>
<evidence type="ECO:0000313" key="2">
    <source>
        <dbReference type="Proteomes" id="UP001552299"/>
    </source>
</evidence>
<dbReference type="Proteomes" id="UP001552299">
    <property type="component" value="Unassembled WGS sequence"/>
</dbReference>
<comment type="caution">
    <text evidence="1">The sequence shown here is derived from an EMBL/GenBank/DDBJ whole genome shotgun (WGS) entry which is preliminary data.</text>
</comment>
<organism evidence="1 2">
    <name type="scientific">Dendrobium thyrsiflorum</name>
    <name type="common">Pinecone-like raceme dendrobium</name>
    <name type="synonym">Orchid</name>
    <dbReference type="NCBI Taxonomy" id="117978"/>
    <lineage>
        <taxon>Eukaryota</taxon>
        <taxon>Viridiplantae</taxon>
        <taxon>Streptophyta</taxon>
        <taxon>Embryophyta</taxon>
        <taxon>Tracheophyta</taxon>
        <taxon>Spermatophyta</taxon>
        <taxon>Magnoliopsida</taxon>
        <taxon>Liliopsida</taxon>
        <taxon>Asparagales</taxon>
        <taxon>Orchidaceae</taxon>
        <taxon>Epidendroideae</taxon>
        <taxon>Malaxideae</taxon>
        <taxon>Dendrobiinae</taxon>
        <taxon>Dendrobium</taxon>
    </lineage>
</organism>
<accession>A0ABD0TWD5</accession>